<evidence type="ECO:0000313" key="2">
    <source>
        <dbReference type="Proteomes" id="UP000198582"/>
    </source>
</evidence>
<dbReference type="Pfam" id="PF14430">
    <property type="entry name" value="Imm1"/>
    <property type="match status" value="1"/>
</dbReference>
<dbReference type="EMBL" id="FOEF01000036">
    <property type="protein sequence ID" value="SEP54084.1"/>
    <property type="molecule type" value="Genomic_DNA"/>
</dbReference>
<proteinExistence type="predicted"/>
<organism evidence="1 2">
    <name type="scientific">Amycolatopsis saalfeldensis</name>
    <dbReference type="NCBI Taxonomy" id="394193"/>
    <lineage>
        <taxon>Bacteria</taxon>
        <taxon>Bacillati</taxon>
        <taxon>Actinomycetota</taxon>
        <taxon>Actinomycetes</taxon>
        <taxon>Pseudonocardiales</taxon>
        <taxon>Pseudonocardiaceae</taxon>
        <taxon>Amycolatopsis</taxon>
    </lineage>
</organism>
<keyword evidence="2" id="KW-1185">Reference proteome</keyword>
<dbReference type="Proteomes" id="UP000198582">
    <property type="component" value="Unassembled WGS sequence"/>
</dbReference>
<protein>
    <submittedName>
        <fullName evidence="1">Immunity protein Imm1</fullName>
    </submittedName>
</protein>
<gene>
    <name evidence="1" type="ORF">SAMN04489732_13641</name>
</gene>
<name>A0A1H8YPE5_9PSEU</name>
<sequence length="135" mass="14513">MKLEAWWDEDADEGTIVETPAELDAVLDAVAALDGPALVQFYDADEPKQVEFAVGLNGDRGVLRYAGLDDMGGSTSRATKQRFTAPEGGVLYYCMSADTEFPDDAEIPAADAREAAHEFLRIGGTRPTGVAWQDA</sequence>
<dbReference type="InterPro" id="IPR025680">
    <property type="entry name" value="DddI"/>
</dbReference>
<evidence type="ECO:0000313" key="1">
    <source>
        <dbReference type="EMBL" id="SEP54084.1"/>
    </source>
</evidence>
<reference evidence="1 2" key="1">
    <citation type="submission" date="2016-10" db="EMBL/GenBank/DDBJ databases">
        <authorList>
            <person name="de Groot N.N."/>
        </authorList>
    </citation>
    <scope>NUCLEOTIDE SEQUENCE [LARGE SCALE GENOMIC DNA]</scope>
    <source>
        <strain evidence="1 2">DSM 44993</strain>
    </source>
</reference>
<dbReference type="RefSeq" id="WP_091629146.1">
    <property type="nucleotide sequence ID" value="NZ_FOEF01000036.1"/>
</dbReference>
<accession>A0A1H8YPE5</accession>
<dbReference type="STRING" id="394193.SAMN04489732_13641"/>
<dbReference type="AlphaFoldDB" id="A0A1H8YPE5"/>
<dbReference type="OrthoDB" id="5185958at2"/>